<dbReference type="GO" id="GO:0003677">
    <property type="term" value="F:DNA binding"/>
    <property type="evidence" value="ECO:0007669"/>
    <property type="project" value="UniProtKB-UniRule"/>
</dbReference>
<feature type="compositionally biased region" description="Gly residues" evidence="6">
    <location>
        <begin position="972"/>
        <end position="984"/>
    </location>
</feature>
<feature type="compositionally biased region" description="Polar residues" evidence="6">
    <location>
        <begin position="463"/>
        <end position="481"/>
    </location>
</feature>
<proteinExistence type="inferred from homology"/>
<dbReference type="SUPFAM" id="SSF54001">
    <property type="entry name" value="Cysteine proteinases"/>
    <property type="match status" value="1"/>
</dbReference>
<feature type="non-terminal residue" evidence="8">
    <location>
        <position position="1"/>
    </location>
</feature>
<gene>
    <name evidence="8" type="ORF">C3L33_23373</name>
</gene>
<dbReference type="Pfam" id="PF02902">
    <property type="entry name" value="Peptidase_C48"/>
    <property type="match status" value="1"/>
</dbReference>
<dbReference type="PANTHER" id="PTHR34835">
    <property type="entry name" value="OS07G0283600 PROTEIN-RELATED"/>
    <property type="match status" value="1"/>
</dbReference>
<keyword evidence="4" id="KW-0539">Nucleus</keyword>
<feature type="compositionally biased region" description="Low complexity" evidence="6">
    <location>
        <begin position="985"/>
        <end position="998"/>
    </location>
</feature>
<dbReference type="Gene3D" id="1.10.30.10">
    <property type="entry name" value="High mobility group box domain"/>
    <property type="match status" value="1"/>
</dbReference>
<dbReference type="SUPFAM" id="SSF47095">
    <property type="entry name" value="HMG-box"/>
    <property type="match status" value="1"/>
</dbReference>
<evidence type="ECO:0000259" key="7">
    <source>
        <dbReference type="PROSITE" id="PS50118"/>
    </source>
</evidence>
<feature type="region of interest" description="Disordered" evidence="6">
    <location>
        <begin position="458"/>
        <end position="504"/>
    </location>
</feature>
<dbReference type="PROSITE" id="PS50118">
    <property type="entry name" value="HMG_BOX_2"/>
    <property type="match status" value="1"/>
</dbReference>
<feature type="coiled-coil region" evidence="5">
    <location>
        <begin position="51"/>
        <end position="78"/>
    </location>
</feature>
<keyword evidence="2" id="KW-0645">Protease</keyword>
<accession>A0A6A4KPS3</accession>
<feature type="domain" description="HMG box" evidence="7">
    <location>
        <begin position="12"/>
        <end position="80"/>
    </location>
</feature>
<dbReference type="InterPro" id="IPR003653">
    <property type="entry name" value="Peptidase_C48_C"/>
</dbReference>
<dbReference type="Pfam" id="PF00505">
    <property type="entry name" value="HMG_box"/>
    <property type="match status" value="1"/>
</dbReference>
<evidence type="ECO:0000256" key="1">
    <source>
        <dbReference type="ARBA" id="ARBA00005234"/>
    </source>
</evidence>
<dbReference type="CDD" id="cd00084">
    <property type="entry name" value="HMG-box_SF"/>
    <property type="match status" value="1"/>
</dbReference>
<dbReference type="Gene3D" id="3.40.395.10">
    <property type="entry name" value="Adenoviral Proteinase, Chain A"/>
    <property type="match status" value="1"/>
</dbReference>
<feature type="region of interest" description="Disordered" evidence="6">
    <location>
        <begin position="949"/>
        <end position="998"/>
    </location>
</feature>
<dbReference type="SMART" id="SM00398">
    <property type="entry name" value="HMG"/>
    <property type="match status" value="1"/>
</dbReference>
<dbReference type="GO" id="GO:0005634">
    <property type="term" value="C:nucleus"/>
    <property type="evidence" value="ECO:0007669"/>
    <property type="project" value="UniProtKB-UniRule"/>
</dbReference>
<dbReference type="InterPro" id="IPR036910">
    <property type="entry name" value="HMG_box_dom_sf"/>
</dbReference>
<evidence type="ECO:0000256" key="5">
    <source>
        <dbReference type="SAM" id="Coils"/>
    </source>
</evidence>
<feature type="DNA-binding region" description="HMG box" evidence="4">
    <location>
        <begin position="12"/>
        <end position="80"/>
    </location>
</feature>
<dbReference type="OrthoDB" id="1644631at2759"/>
<comment type="caution">
    <text evidence="8">The sequence shown here is derived from an EMBL/GenBank/DDBJ whole genome shotgun (WGS) entry which is preliminary data.</text>
</comment>
<comment type="similarity">
    <text evidence="1">Belongs to the peptidase C48 family.</text>
</comment>
<dbReference type="InterPro" id="IPR009071">
    <property type="entry name" value="HMG_box_dom"/>
</dbReference>
<keyword evidence="5" id="KW-0175">Coiled coil</keyword>
<name>A0A6A4KPS3_9ERIC</name>
<evidence type="ECO:0000256" key="4">
    <source>
        <dbReference type="PROSITE-ProRule" id="PRU00267"/>
    </source>
</evidence>
<keyword evidence="4" id="KW-0238">DNA-binding</keyword>
<keyword evidence="3" id="KW-0378">Hydrolase</keyword>
<reference evidence="8" key="1">
    <citation type="journal article" date="2019" name="Genome Biol. Evol.">
        <title>The Rhododendron genome and chromosomal organization provide insight into shared whole-genome duplications across the heath family (Ericaceae).</title>
        <authorList>
            <person name="Soza V.L."/>
            <person name="Lindsley D."/>
            <person name="Waalkes A."/>
            <person name="Ramage E."/>
            <person name="Patwardhan R.P."/>
            <person name="Burton J.N."/>
            <person name="Adey A."/>
            <person name="Kumar A."/>
            <person name="Qiu R."/>
            <person name="Shendure J."/>
            <person name="Hall B."/>
        </authorList>
    </citation>
    <scope>NUCLEOTIDE SEQUENCE</scope>
    <source>
        <strain evidence="8">RSF 1966-606</strain>
    </source>
</reference>
<feature type="compositionally biased region" description="Basic and acidic residues" evidence="6">
    <location>
        <begin position="483"/>
        <end position="496"/>
    </location>
</feature>
<evidence type="ECO:0000256" key="2">
    <source>
        <dbReference type="ARBA" id="ARBA00022670"/>
    </source>
</evidence>
<protein>
    <recommendedName>
        <fullName evidence="7">HMG box domain-containing protein</fullName>
    </recommendedName>
</protein>
<dbReference type="InterPro" id="IPR038765">
    <property type="entry name" value="Papain-like_cys_pep_sf"/>
</dbReference>
<dbReference type="GO" id="GO:0006508">
    <property type="term" value="P:proteolysis"/>
    <property type="evidence" value="ECO:0007669"/>
    <property type="project" value="UniProtKB-KW"/>
</dbReference>
<dbReference type="GO" id="GO:0008234">
    <property type="term" value="F:cysteine-type peptidase activity"/>
    <property type="evidence" value="ECO:0007669"/>
    <property type="project" value="InterPro"/>
</dbReference>
<sequence length="998" mass="112221">MTEQIIEKYALKGRAPTAFILYNSNEVVAKLKDARTIITNQTKRDIGDQWKSLSNEERQKYKDVAEAAKEELAKYKDLFPAEPKKVKINACSAVQSIGLGGILQLRCTFLNHALCKWLVGKFDPVSRSLTVHGRTFVVTESHVMECLGINGQGNVIDLEGNTSDSCAEVCKNVGLTNGVVQLKHLREYLEKTEEVDDVFKRKFALYILGCFLCPNTKAGVTRSLMNVVSYVGEMGNQNWAKLTLQFLCKGIRDQRDKGHVQPSGCLFLLVVFYFERVSPTVKPFIRKFPYLVVWGDDEIKRVLHQFDKIGGYDSDGVVVHFTQVGEPTGNEGGVSQISTADVQTMTSTFVTVAGLLLRQNMFMAKLLGSEIQSNLREKMGQQMDVNHVQLFGQASALFKGLQSCQSSPPTAFETYDVAMNESKGLSTKPSRGSHIGFEMPSWSQLEAEMAHEIDLEPVHPSERSSPQVTSPNISETATPNKFKTPEPEVQKSKGPDTRTTGKRRIQVDMDADVCSPSPVKEFRSLGGLSRGRKRKLSIGNPILHVGGYDNVEVHYEAPRLRHPDHLKKSHFQRSPFTKDSVKKRNPPKKLPVNENLDNVDVNVPSFRGRYSSKKALQFVGVQALNPQTMPYIEDMADDARKPTYEPLTDHEKLFTEFIFDIRDPSNGLKPRIWILDTRHIFDNPNMTDCDVKKLCDSYFRDANFTDDIWSCSMIYIPTNDHGSDWFCIKLDIGIRMAYIFYSKPASRSNIARKKLTRTVLEGLHRALVFQYGDLYQVDVTKFNIANVQRQPLQHDTDGYDCGLFVIKFMQGFNYPSSVHRMDDIERPRLLTDLCGDENNWDALEVLKKFEAWKAEKGQYMPITGRMSYFELRDVINETGCSNLVRVFYQVTATNGEIRLVLIDGDVGLAEMFDLYGRGAQIHIYLDDPLWSDESDNDSQRELLPNLSAIRTTGKGRRMGGQSTTARRRGRGSGRVGPTGIGGARGDAFARGAATGKGQ</sequence>
<dbReference type="AlphaFoldDB" id="A0A6A4KPS3"/>
<evidence type="ECO:0000256" key="3">
    <source>
        <dbReference type="ARBA" id="ARBA00022801"/>
    </source>
</evidence>
<organism evidence="8">
    <name type="scientific">Rhododendron williamsianum</name>
    <dbReference type="NCBI Taxonomy" id="262921"/>
    <lineage>
        <taxon>Eukaryota</taxon>
        <taxon>Viridiplantae</taxon>
        <taxon>Streptophyta</taxon>
        <taxon>Embryophyta</taxon>
        <taxon>Tracheophyta</taxon>
        <taxon>Spermatophyta</taxon>
        <taxon>Magnoliopsida</taxon>
        <taxon>eudicotyledons</taxon>
        <taxon>Gunneridae</taxon>
        <taxon>Pentapetalae</taxon>
        <taxon>asterids</taxon>
        <taxon>Ericales</taxon>
        <taxon>Ericaceae</taxon>
        <taxon>Ericoideae</taxon>
        <taxon>Rhodoreae</taxon>
        <taxon>Rhododendron</taxon>
    </lineage>
</organism>
<evidence type="ECO:0000313" key="8">
    <source>
        <dbReference type="EMBL" id="KAE9444728.1"/>
    </source>
</evidence>
<feature type="region of interest" description="Disordered" evidence="6">
    <location>
        <begin position="563"/>
        <end position="595"/>
    </location>
</feature>
<evidence type="ECO:0000256" key="6">
    <source>
        <dbReference type="SAM" id="MobiDB-lite"/>
    </source>
</evidence>
<dbReference type="EMBL" id="QEFC01006089">
    <property type="protein sequence ID" value="KAE9444728.1"/>
    <property type="molecule type" value="Genomic_DNA"/>
</dbReference>